<sequence>MAHAEEAAASPAQPSPGPVATPAAEPEEIVLPPNVTCSQKDRPITRRFIQRIEVVVGQKPWEWLAEVQPKQ</sequence>
<dbReference type="Proteomes" id="UP000236664">
    <property type="component" value="Unassembled WGS sequence"/>
</dbReference>
<name>A0A2K0VWV3_GIBNY</name>
<evidence type="ECO:0000256" key="1">
    <source>
        <dbReference type="SAM" id="MobiDB-lite"/>
    </source>
</evidence>
<dbReference type="AlphaFoldDB" id="A0A2K0VWV3"/>
<keyword evidence="3" id="KW-1185">Reference proteome</keyword>
<reference evidence="2 3" key="1">
    <citation type="submission" date="2017-06" db="EMBL/GenBank/DDBJ databases">
        <title>Genome of Fusarium nygamai isolate CS10214.</title>
        <authorList>
            <person name="Gardiner D.M."/>
            <person name="Obanor F."/>
            <person name="Kazan K."/>
        </authorList>
    </citation>
    <scope>NUCLEOTIDE SEQUENCE [LARGE SCALE GENOMIC DNA]</scope>
    <source>
        <strain evidence="2 3">CS10214</strain>
    </source>
</reference>
<organism evidence="2 3">
    <name type="scientific">Gibberella nygamai</name>
    <name type="common">Bean root rot disease fungus</name>
    <name type="synonym">Fusarium nygamai</name>
    <dbReference type="NCBI Taxonomy" id="42673"/>
    <lineage>
        <taxon>Eukaryota</taxon>
        <taxon>Fungi</taxon>
        <taxon>Dikarya</taxon>
        <taxon>Ascomycota</taxon>
        <taxon>Pezizomycotina</taxon>
        <taxon>Sordariomycetes</taxon>
        <taxon>Hypocreomycetidae</taxon>
        <taxon>Hypocreales</taxon>
        <taxon>Nectriaceae</taxon>
        <taxon>Fusarium</taxon>
        <taxon>Fusarium fujikuroi species complex</taxon>
    </lineage>
</organism>
<feature type="region of interest" description="Disordered" evidence="1">
    <location>
        <begin position="1"/>
        <end position="30"/>
    </location>
</feature>
<dbReference type="OrthoDB" id="5102890at2759"/>
<accession>A0A2K0VWV3</accession>
<gene>
    <name evidence="2" type="ORF">FNYG_12129</name>
</gene>
<comment type="caution">
    <text evidence="2">The sequence shown here is derived from an EMBL/GenBank/DDBJ whole genome shotgun (WGS) entry which is preliminary data.</text>
</comment>
<dbReference type="EMBL" id="MTQA01000202">
    <property type="protein sequence ID" value="PNP74506.1"/>
    <property type="molecule type" value="Genomic_DNA"/>
</dbReference>
<evidence type="ECO:0000313" key="3">
    <source>
        <dbReference type="Proteomes" id="UP000236664"/>
    </source>
</evidence>
<proteinExistence type="predicted"/>
<protein>
    <submittedName>
        <fullName evidence="2">Uncharacterized protein</fullName>
    </submittedName>
</protein>
<evidence type="ECO:0000313" key="2">
    <source>
        <dbReference type="EMBL" id="PNP74506.1"/>
    </source>
</evidence>